<dbReference type="Proteomes" id="UP000798662">
    <property type="component" value="Chromosome 3"/>
</dbReference>
<sequence>MNVFLDPDVGLCEADRPALVAKAEAIVQDFNPRASFCQQARVILERAVLALECHEPRLALCKTSWGACSLLSKAANNLQSATMLKEKRQ</sequence>
<keyword evidence="2" id="KW-1185">Reference proteome</keyword>
<proteinExistence type="predicted"/>
<dbReference type="EMBL" id="CM020620">
    <property type="protein sequence ID" value="KAK1867032.1"/>
    <property type="molecule type" value="Genomic_DNA"/>
</dbReference>
<reference evidence="1" key="1">
    <citation type="submission" date="2019-11" db="EMBL/GenBank/DDBJ databases">
        <title>Nori genome reveals adaptations in red seaweeds to the harsh intertidal environment.</title>
        <authorList>
            <person name="Wang D."/>
            <person name="Mao Y."/>
        </authorList>
    </citation>
    <scope>NUCLEOTIDE SEQUENCE</scope>
    <source>
        <tissue evidence="1">Gametophyte</tissue>
    </source>
</reference>
<name>A0ACC3CA27_PYRYE</name>
<protein>
    <submittedName>
        <fullName evidence="1">Uncharacterized protein</fullName>
    </submittedName>
</protein>
<gene>
    <name evidence="1" type="ORF">I4F81_009542</name>
</gene>
<accession>A0ACC3CA27</accession>
<evidence type="ECO:0000313" key="2">
    <source>
        <dbReference type="Proteomes" id="UP000798662"/>
    </source>
</evidence>
<organism evidence="1 2">
    <name type="scientific">Pyropia yezoensis</name>
    <name type="common">Susabi-nori</name>
    <name type="synonym">Porphyra yezoensis</name>
    <dbReference type="NCBI Taxonomy" id="2788"/>
    <lineage>
        <taxon>Eukaryota</taxon>
        <taxon>Rhodophyta</taxon>
        <taxon>Bangiophyceae</taxon>
        <taxon>Bangiales</taxon>
        <taxon>Bangiaceae</taxon>
        <taxon>Pyropia</taxon>
    </lineage>
</organism>
<evidence type="ECO:0000313" key="1">
    <source>
        <dbReference type="EMBL" id="KAK1867032.1"/>
    </source>
</evidence>
<comment type="caution">
    <text evidence="1">The sequence shown here is derived from an EMBL/GenBank/DDBJ whole genome shotgun (WGS) entry which is preliminary data.</text>
</comment>